<feature type="domain" description="Glycoside hydrolase family 31 TIM barrel" evidence="5">
    <location>
        <begin position="122"/>
        <end position="390"/>
    </location>
</feature>
<keyword evidence="8" id="KW-1185">Reference proteome</keyword>
<comment type="similarity">
    <text evidence="1 4">Belongs to the glycosyl hydrolase 31 family.</text>
</comment>
<sequence length="513" mass="58507">MSVKETAIELFEQECWWGGAVNDGVRMPFNNLTFERDLSVSLDMNQGVPFLISNRGRYIWSDAPFRYVFNKGILWIWSKGDIQFGQHGSTLKEAFQFASGQFFPPDGAMPEPLLFQAPQYNLWIEMMYEPSQDKVIAYAQQLLQNGFPPGVLMIDDNWHDSYGSLEFHPGRFPDPAVLTDTLHRMGFQVMLWVSPFITPDTVTFRMLQDKGYLLKDRTGETAIRKWWSGYSALLDCTNAEAVAWFRSRLNGLMSRYGIDGFKFDGGDPEFYEDSDLSAKPADKNRHCETWGEVGLSYSLNEYRACWKLAGRPIVQRLKDKYHQWEQEGLATLIPCALAQGLAGYAFNCPDMIGGGDIQSFIHPDFSFDEELFVRYAQCSALFPMMQFSAAPWRLLNEQNLFYCVEAARLHLRMGDRIVALAEQSSLTGEPIMRAMDYVFPGQGYERIHDQFLLGDEILVAPVLEKGAVKRKVVIPDGRWMGDDGIVVTGPCEWETDSPLSRLPWYEKIAEGKT</sequence>
<evidence type="ECO:0000313" key="8">
    <source>
        <dbReference type="Proteomes" id="UP001493487"/>
    </source>
</evidence>
<evidence type="ECO:0000259" key="5">
    <source>
        <dbReference type="Pfam" id="PF01055"/>
    </source>
</evidence>
<accession>A0ABV1L3F1</accession>
<dbReference type="Gene3D" id="3.20.20.80">
    <property type="entry name" value="Glycosidases"/>
    <property type="match status" value="1"/>
</dbReference>
<dbReference type="InterPro" id="IPR013780">
    <property type="entry name" value="Glyco_hydro_b"/>
</dbReference>
<dbReference type="Pfam" id="PF21365">
    <property type="entry name" value="Glyco_hydro_31_3rd"/>
    <property type="match status" value="1"/>
</dbReference>
<dbReference type="RefSeq" id="WP_232189964.1">
    <property type="nucleotide sequence ID" value="NZ_JAIOAP010000025.1"/>
</dbReference>
<keyword evidence="3 4" id="KW-0326">Glycosidase</keyword>
<keyword evidence="2 4" id="KW-0378">Hydrolase</keyword>
<protein>
    <submittedName>
        <fullName evidence="7">Glycoside hydrolase family 31 protein</fullName>
    </submittedName>
</protein>
<name>A0ABV1L3F1_9BACL</name>
<dbReference type="SUPFAM" id="SSF51445">
    <property type="entry name" value="(Trans)glycosidases"/>
    <property type="match status" value="1"/>
</dbReference>
<dbReference type="InterPro" id="IPR017853">
    <property type="entry name" value="GH"/>
</dbReference>
<evidence type="ECO:0000256" key="2">
    <source>
        <dbReference type="ARBA" id="ARBA00022801"/>
    </source>
</evidence>
<dbReference type="Proteomes" id="UP001493487">
    <property type="component" value="Unassembled WGS sequence"/>
</dbReference>
<dbReference type="GO" id="GO:0016787">
    <property type="term" value="F:hydrolase activity"/>
    <property type="evidence" value="ECO:0007669"/>
    <property type="project" value="UniProtKB-KW"/>
</dbReference>
<dbReference type="SUPFAM" id="SSF51011">
    <property type="entry name" value="Glycosyl hydrolase domain"/>
    <property type="match status" value="1"/>
</dbReference>
<evidence type="ECO:0000256" key="4">
    <source>
        <dbReference type="RuleBase" id="RU361185"/>
    </source>
</evidence>
<evidence type="ECO:0000256" key="3">
    <source>
        <dbReference type="ARBA" id="ARBA00023295"/>
    </source>
</evidence>
<dbReference type="InterPro" id="IPR000322">
    <property type="entry name" value="Glyco_hydro_31_TIM"/>
</dbReference>
<dbReference type="PANTHER" id="PTHR43053">
    <property type="entry name" value="GLYCOSIDASE FAMILY 31"/>
    <property type="match status" value="1"/>
</dbReference>
<evidence type="ECO:0000313" key="7">
    <source>
        <dbReference type="EMBL" id="MEQ4486875.1"/>
    </source>
</evidence>
<evidence type="ECO:0000256" key="1">
    <source>
        <dbReference type="ARBA" id="ARBA00007806"/>
    </source>
</evidence>
<dbReference type="InterPro" id="IPR048395">
    <property type="entry name" value="Glyco_hydro_31_C"/>
</dbReference>
<dbReference type="CDD" id="cd06592">
    <property type="entry name" value="GH31_NET37"/>
    <property type="match status" value="1"/>
</dbReference>
<evidence type="ECO:0000259" key="6">
    <source>
        <dbReference type="Pfam" id="PF21365"/>
    </source>
</evidence>
<dbReference type="PANTHER" id="PTHR43053:SF4">
    <property type="entry name" value="MYOGENESIS-REGULATING GLYCOSIDASE"/>
    <property type="match status" value="1"/>
</dbReference>
<dbReference type="Gene3D" id="2.60.40.1180">
    <property type="entry name" value="Golgi alpha-mannosidase II"/>
    <property type="match status" value="1"/>
</dbReference>
<dbReference type="Pfam" id="PF01055">
    <property type="entry name" value="Glyco_hydro_31_2nd"/>
    <property type="match status" value="1"/>
</dbReference>
<reference evidence="7 8" key="1">
    <citation type="journal article" date="2023" name="Genome Announc.">
        <title>Pan-Genome Analyses of the Genus Cohnella and Proposal of the Novel Species Cohnella silvisoli sp. nov., Isolated from Forest Soil.</title>
        <authorList>
            <person name="Wang C."/>
            <person name="Mao L."/>
            <person name="Bao G."/>
            <person name="Zhu H."/>
        </authorList>
    </citation>
    <scope>NUCLEOTIDE SEQUENCE [LARGE SCALE GENOMIC DNA]</scope>
    <source>
        <strain evidence="7 8">NL03-T5-1</strain>
    </source>
</reference>
<proteinExistence type="inferred from homology"/>
<comment type="caution">
    <text evidence="7">The sequence shown here is derived from an EMBL/GenBank/DDBJ whole genome shotgun (WGS) entry which is preliminary data.</text>
</comment>
<dbReference type="EMBL" id="JASKHM010000026">
    <property type="protein sequence ID" value="MEQ4486875.1"/>
    <property type="molecule type" value="Genomic_DNA"/>
</dbReference>
<organism evidence="7 8">
    <name type="scientific">Cohnella silvisoli</name>
    <dbReference type="NCBI Taxonomy" id="2873699"/>
    <lineage>
        <taxon>Bacteria</taxon>
        <taxon>Bacillati</taxon>
        <taxon>Bacillota</taxon>
        <taxon>Bacilli</taxon>
        <taxon>Bacillales</taxon>
        <taxon>Paenibacillaceae</taxon>
        <taxon>Cohnella</taxon>
    </lineage>
</organism>
<gene>
    <name evidence="7" type="ORF">QJS35_31315</name>
</gene>
<feature type="domain" description="Glycosyl hydrolase family 31 C-terminal" evidence="6">
    <location>
        <begin position="428"/>
        <end position="505"/>
    </location>
</feature>
<dbReference type="InterPro" id="IPR050985">
    <property type="entry name" value="Alpha-glycosidase_related"/>
</dbReference>